<dbReference type="KEGG" id="vg:28803311"/>
<feature type="region of interest" description="Disordered" evidence="1">
    <location>
        <begin position="166"/>
        <end position="204"/>
    </location>
</feature>
<evidence type="ECO:0000256" key="1">
    <source>
        <dbReference type="SAM" id="MobiDB-lite"/>
    </source>
</evidence>
<protein>
    <submittedName>
        <fullName evidence="2">Uncharacterized protein</fullName>
    </submittedName>
</protein>
<gene>
    <name evidence="2" type="primary">96</name>
    <name evidence="2" type="ORF">PBI_CLUBL_96</name>
</gene>
<name>A0A160DHU4_9CAUD</name>
<dbReference type="GeneID" id="28803311"/>
<sequence length="296" mass="33106">MKDNYDRSLDQAREQVHRLNTFLNTLPVRTAGGHFEDVRKYERILEGLTEILDAKRYENVVDAVRDLIERNDTQRELIEVLNGKANLSDHWKMQYDIARQKQLEAEQRAGMAEACCGCDNGGHHVLPKPDPKNPLHWSFASGLIRGSDLPGMWNWQDIYSHAQGLAREQAGGEEGKSEPAVTVAQDENVGPNQRLPEPNSTNPEHLRFAGHIVAATAHPNYNNGYGHQQPRTAVELFNEADRIVSKQAMDDAIEKAVTAYFDAAHNGRPKNVYPHVKSGMEAALNAAAAEWAEVNK</sequence>
<reference evidence="2 3" key="1">
    <citation type="submission" date="2016-03" db="EMBL/GenBank/DDBJ databases">
        <authorList>
            <person name="Montgomery M.T."/>
            <person name="Guerrero C.A."/>
            <person name="Mavrich T.N."/>
            <person name="Pope W.H."/>
            <person name="Garlena R.A."/>
            <person name="Russell D.A."/>
            <person name="Jacobs-Sera D."/>
            <person name="Hendrix R.W."/>
            <person name="Hatfull G.F."/>
        </authorList>
    </citation>
    <scope>NUCLEOTIDE SEQUENCE [LARGE SCALE GENOMIC DNA]</scope>
</reference>
<accession>A0A160DHU4</accession>
<evidence type="ECO:0000313" key="2">
    <source>
        <dbReference type="EMBL" id="ANA86594.1"/>
    </source>
</evidence>
<dbReference type="EMBL" id="KU998246">
    <property type="protein sequence ID" value="ANA86594.1"/>
    <property type="molecule type" value="Genomic_DNA"/>
</dbReference>
<evidence type="ECO:0000313" key="3">
    <source>
        <dbReference type="Proteomes" id="UP000203982"/>
    </source>
</evidence>
<dbReference type="Proteomes" id="UP000203982">
    <property type="component" value="Segment"/>
</dbReference>
<keyword evidence="3" id="KW-1185">Reference proteome</keyword>
<dbReference type="RefSeq" id="YP_009273131.1">
    <property type="nucleotide sequence ID" value="NC_030901.1"/>
</dbReference>
<organism evidence="2 3">
    <name type="scientific">Gordonia phage ClubL</name>
    <dbReference type="NCBI Taxonomy" id="1838065"/>
    <lineage>
        <taxon>Viruses</taxon>
        <taxon>Duplodnaviria</taxon>
        <taxon>Heunggongvirae</taxon>
        <taxon>Uroviricota</taxon>
        <taxon>Caudoviricetes</taxon>
        <taxon>Smoothievirus</taxon>
        <taxon>Smoothievirus clubL</taxon>
    </lineage>
</organism>
<proteinExistence type="predicted"/>